<evidence type="ECO:0000313" key="4">
    <source>
        <dbReference type="Proteomes" id="UP000654075"/>
    </source>
</evidence>
<dbReference type="Proteomes" id="UP000654075">
    <property type="component" value="Unassembled WGS sequence"/>
</dbReference>
<gene>
    <name evidence="2" type="ORF">PGLA1383_LOCUS10342</name>
    <name evidence="3" type="ORF">PGLA2088_LOCUS22127</name>
</gene>
<organism evidence="2 4">
    <name type="scientific">Polarella glacialis</name>
    <name type="common">Dinoflagellate</name>
    <dbReference type="NCBI Taxonomy" id="89957"/>
    <lineage>
        <taxon>Eukaryota</taxon>
        <taxon>Sar</taxon>
        <taxon>Alveolata</taxon>
        <taxon>Dinophyceae</taxon>
        <taxon>Suessiales</taxon>
        <taxon>Suessiaceae</taxon>
        <taxon>Polarella</taxon>
    </lineage>
</organism>
<accession>A0A813DSL6</accession>
<keyword evidence="1" id="KW-0732">Signal</keyword>
<keyword evidence="4" id="KW-1185">Reference proteome</keyword>
<dbReference type="EMBL" id="CAJNNW010025898">
    <property type="protein sequence ID" value="CAE8680813.1"/>
    <property type="molecule type" value="Genomic_DNA"/>
</dbReference>
<feature type="signal peptide" evidence="1">
    <location>
        <begin position="1"/>
        <end position="24"/>
    </location>
</feature>
<evidence type="ECO:0000313" key="3">
    <source>
        <dbReference type="EMBL" id="CAE8680813.1"/>
    </source>
</evidence>
<feature type="chain" id="PRO_5036408782" evidence="1">
    <location>
        <begin position="25"/>
        <end position="379"/>
    </location>
</feature>
<dbReference type="Proteomes" id="UP000626109">
    <property type="component" value="Unassembled WGS sequence"/>
</dbReference>
<name>A0A813DSL6_POLGL</name>
<sequence length="379" mass="40151">MMFSRLAFVALPLLAANFFQLASGKAQGVKTSAMLQTGSVAGSKAALEVERVVHAKPAEQQAFVLALVDVVKQGRNLTDTQMEIVNVLQRMWYDQILPEMQRGHEADAQLLGEHLAGLGTCDQELAQRHSEVSAIADEKSQLEDSQFRCDEGHAAMDSNASAMVAGFHTFIESATPPSIPIPDVRAASPDMDSYVSENLLWFEGFNRSYKEMEAEVVALQALLVAKGEVCTGARTTFEAKFCAWQSEIKQVTASYSACREAATGLYQATLIAAKSNAASRKVQYAAAFQIECYLKVLIAPGAASQSMLASCQNSDASTSALDVQEFPLPPANEQLLSGLGQVQGGNLDCDAVAAEVAAQVSAAATAAEAAAENGGMVSG</sequence>
<evidence type="ECO:0000313" key="2">
    <source>
        <dbReference type="EMBL" id="CAE8591674.1"/>
    </source>
</evidence>
<reference evidence="2" key="1">
    <citation type="submission" date="2021-02" db="EMBL/GenBank/DDBJ databases">
        <authorList>
            <person name="Dougan E. K."/>
            <person name="Rhodes N."/>
            <person name="Thang M."/>
            <person name="Chan C."/>
        </authorList>
    </citation>
    <scope>NUCLEOTIDE SEQUENCE</scope>
</reference>
<proteinExistence type="predicted"/>
<protein>
    <submittedName>
        <fullName evidence="2">Uncharacterized protein</fullName>
    </submittedName>
</protein>
<dbReference type="EMBL" id="CAJNNV010005123">
    <property type="protein sequence ID" value="CAE8591674.1"/>
    <property type="molecule type" value="Genomic_DNA"/>
</dbReference>
<comment type="caution">
    <text evidence="2">The sequence shown here is derived from an EMBL/GenBank/DDBJ whole genome shotgun (WGS) entry which is preliminary data.</text>
</comment>
<dbReference type="AlphaFoldDB" id="A0A813DSL6"/>
<evidence type="ECO:0000256" key="1">
    <source>
        <dbReference type="SAM" id="SignalP"/>
    </source>
</evidence>